<feature type="region of interest" description="Disordered" evidence="1">
    <location>
        <begin position="465"/>
        <end position="486"/>
    </location>
</feature>
<protein>
    <submittedName>
        <fullName evidence="3">Outer membrane beta-barrel protein</fullName>
    </submittedName>
</protein>
<dbReference type="RefSeq" id="WP_259090577.1">
    <property type="nucleotide sequence ID" value="NZ_BAAAZC010000004.1"/>
</dbReference>
<evidence type="ECO:0000256" key="1">
    <source>
        <dbReference type="SAM" id="MobiDB-lite"/>
    </source>
</evidence>
<reference evidence="4" key="1">
    <citation type="journal article" date="2019" name="Int. J. Syst. Evol. Microbiol.">
        <title>The Global Catalogue of Microorganisms (GCM) 10K type strain sequencing project: providing services to taxonomists for standard genome sequencing and annotation.</title>
        <authorList>
            <consortium name="The Broad Institute Genomics Platform"/>
            <consortium name="The Broad Institute Genome Sequencing Center for Infectious Disease"/>
            <person name="Wu L."/>
            <person name="Ma J."/>
        </authorList>
    </citation>
    <scope>NUCLEOTIDE SEQUENCE [LARGE SCALE GENOMIC DNA]</scope>
    <source>
        <strain evidence="4">JCM 16601</strain>
    </source>
</reference>
<evidence type="ECO:0000313" key="3">
    <source>
        <dbReference type="EMBL" id="GAA3959514.1"/>
    </source>
</evidence>
<dbReference type="Pfam" id="PF14905">
    <property type="entry name" value="OMP_b-brl_3"/>
    <property type="match status" value="1"/>
</dbReference>
<gene>
    <name evidence="3" type="ORF">GCM10022210_03740</name>
</gene>
<feature type="domain" description="Outer membrane protein beta-barrel" evidence="2">
    <location>
        <begin position="450"/>
        <end position="776"/>
    </location>
</feature>
<dbReference type="InterPro" id="IPR041700">
    <property type="entry name" value="OMP_b-brl_3"/>
</dbReference>
<keyword evidence="4" id="KW-1185">Reference proteome</keyword>
<accession>A0ABP7P491</accession>
<proteinExistence type="predicted"/>
<dbReference type="Pfam" id="PF13620">
    <property type="entry name" value="CarboxypepD_reg"/>
    <property type="match status" value="1"/>
</dbReference>
<comment type="caution">
    <text evidence="3">The sequence shown here is derived from an EMBL/GenBank/DDBJ whole genome shotgun (WGS) entry which is preliminary data.</text>
</comment>
<organism evidence="3 4">
    <name type="scientific">Mucilaginibacter dorajii</name>
    <dbReference type="NCBI Taxonomy" id="692994"/>
    <lineage>
        <taxon>Bacteria</taxon>
        <taxon>Pseudomonadati</taxon>
        <taxon>Bacteroidota</taxon>
        <taxon>Sphingobacteriia</taxon>
        <taxon>Sphingobacteriales</taxon>
        <taxon>Sphingobacteriaceae</taxon>
        <taxon>Mucilaginibacter</taxon>
    </lineage>
</organism>
<evidence type="ECO:0000313" key="4">
    <source>
        <dbReference type="Proteomes" id="UP001500742"/>
    </source>
</evidence>
<dbReference type="SUPFAM" id="SSF49464">
    <property type="entry name" value="Carboxypeptidase regulatory domain-like"/>
    <property type="match status" value="1"/>
</dbReference>
<dbReference type="InterPro" id="IPR008969">
    <property type="entry name" value="CarboxyPept-like_regulatory"/>
</dbReference>
<evidence type="ECO:0000259" key="2">
    <source>
        <dbReference type="Pfam" id="PF14905"/>
    </source>
</evidence>
<dbReference type="EMBL" id="BAAAZC010000004">
    <property type="protein sequence ID" value="GAA3959514.1"/>
    <property type="molecule type" value="Genomic_DNA"/>
</dbReference>
<feature type="compositionally biased region" description="Polar residues" evidence="1">
    <location>
        <begin position="465"/>
        <end position="484"/>
    </location>
</feature>
<dbReference type="SUPFAM" id="SSF56935">
    <property type="entry name" value="Porins"/>
    <property type="match status" value="1"/>
</dbReference>
<name>A0ABP7P491_9SPHI</name>
<dbReference type="Proteomes" id="UP001500742">
    <property type="component" value="Unassembled WGS sequence"/>
</dbReference>
<sequence>MKFIPVLLLLLTCFTVGYGQNHVAIKGRVTDSLDKKPLELSTIAVVDTKDTSLIAYTLSKKNGDFELRNLPHGKKIKLVISFTSHKSYIKTFTFNKNEVVDLGDIALSNKMLDEVVIRAERVPITIKKDTIEFSADAFKTRPNAVVEELLKKLPGLQVNGDGTITVNGKSVSKVLIDGKQFFGGDIKIATKNLDAAIVGSIQVYDDRENDPDHLISDNKVQKVINLKLKKAIKRSIFGKVFAGGGTRDRYESGGLFNLFRDTLQVSIIGLSNNLNKTAFSNDDLYSQGGFDRSGGNSLYNGTVNTGGQNWGGIEKITSGGFNLNTDYGKKLKINLLYFYSQKNNTSQNSAYSQRFLKDTTLLTSSRSNQQSDKYSHSIGGLVDWNPDTLHTIHYAPKVILNRENNSYDAFSDSYNNFGNHINTISSNSRNTRNSTQFSQEFYYNKRFKGKKGASLNIGHNLQLNPSRSESYQNNDLTSFTQVPPSDTMRRYNNGKNNNLSANVNVSVIYPFSKKIKGNISVSGTYAKSNEENFAYDKNKVTGLYDIFLPSQSTNLKRNQFTEDLKPEITYDVVKNISIIAGLAFDWQQVENKFIAVNQYHNYLFLLPSIRTELGPVTLSYNRSANQPSINSLQPQTIVYNQLYSFTGNPLLKPTTDDNFGINLNKYFQASQVNIYMYSNLSSQHNATINVQTIASNGAQSTSFVNRDGQYNVSSSLGLYKQFKKMGKFTINTNSSINGYFNRNLNIINEVEGWQKSYSIGSYQSINLNYDDKVELSTGGNYRWGYTIYDYNDHKKVRTSNFGLNNNLVVRWPKRIIWETKQEYAYNPQVSAGFQKGINVISSSIALQMLKKDRGEIKVTGYDLFNQNTSVYRFAGDNIIYDVQNNTLKRYFLLTFTYKFNKLSTK</sequence>